<dbReference type="Pfam" id="PF06938">
    <property type="entry name" value="DUF1285_N"/>
    <property type="match status" value="1"/>
</dbReference>
<feature type="domain" description="DUF1285" evidence="1">
    <location>
        <begin position="41"/>
        <end position="107"/>
    </location>
</feature>
<gene>
    <name evidence="3" type="ORF">I2F25_07965</name>
</gene>
<dbReference type="InterPro" id="IPR023361">
    <property type="entry name" value="DUF1285_beta_roll_sf"/>
</dbReference>
<evidence type="ECO:0000259" key="2">
    <source>
        <dbReference type="Pfam" id="PF21028"/>
    </source>
</evidence>
<dbReference type="InterPro" id="IPR048342">
    <property type="entry name" value="DUF1285_C"/>
</dbReference>
<dbReference type="Pfam" id="PF21028">
    <property type="entry name" value="DUF1285_C"/>
    <property type="match status" value="1"/>
</dbReference>
<comment type="caution">
    <text evidence="3">The sequence shown here is derived from an EMBL/GenBank/DDBJ whole genome shotgun (WGS) entry which is preliminary data.</text>
</comment>
<dbReference type="Proteomes" id="UP001339883">
    <property type="component" value="Unassembled WGS sequence"/>
</dbReference>
<name>A0ABU6DTK1_9GAMM</name>
<organism evidence="3 4">
    <name type="scientific">Acinetobacter pollinis</name>
    <dbReference type="NCBI Taxonomy" id="2605270"/>
    <lineage>
        <taxon>Bacteria</taxon>
        <taxon>Pseudomonadati</taxon>
        <taxon>Pseudomonadota</taxon>
        <taxon>Gammaproteobacteria</taxon>
        <taxon>Moraxellales</taxon>
        <taxon>Moraxellaceae</taxon>
        <taxon>Acinetobacter</taxon>
    </lineage>
</organism>
<proteinExistence type="predicted"/>
<accession>A0ABU6DTK1</accession>
<dbReference type="Gene3D" id="2.30.270.10">
    <property type="entry name" value="duf1285 protein"/>
    <property type="match status" value="1"/>
</dbReference>
<sequence length="203" mass="23645">MGKDDISQSMYKKYSNLSDKTLDSVLESINLDGDIHKTQIPPLDQWQPQRCGKMDLCIHANHTWWHEGTQIQRDALIQLFSHILCKEESKYYLKTPVEKIEIEVEDAPLCIRGVEKSSQAEQTWIYFHTTDGDTVVLGEKNRMIMRAYKGEMRPYVYIRYGLYALIPRSVFFHLIEMGELIENDQLQTELVLQSGDFCLHLTA</sequence>
<feature type="domain" description="DUF1285" evidence="2">
    <location>
        <begin position="110"/>
        <end position="195"/>
    </location>
</feature>
<keyword evidence="4" id="KW-1185">Reference proteome</keyword>
<dbReference type="PIRSF" id="PIRSF029557">
    <property type="entry name" value="UCP029557"/>
    <property type="match status" value="1"/>
</dbReference>
<dbReference type="Gene3D" id="3.10.540.10">
    <property type="entry name" value="duf1285 like domain"/>
    <property type="match status" value="1"/>
</dbReference>
<dbReference type="InterPro" id="IPR048341">
    <property type="entry name" value="DUF1285_N"/>
</dbReference>
<dbReference type="RefSeq" id="WP_325775386.1">
    <property type="nucleotide sequence ID" value="NZ_VTDN01000005.1"/>
</dbReference>
<protein>
    <submittedName>
        <fullName evidence="3">DUF1285 domain-containing protein</fullName>
    </submittedName>
</protein>
<reference evidence="3 4" key="1">
    <citation type="submission" date="2019-08" db="EMBL/GenBank/DDBJ databases">
        <title>Five species of Acinetobacter isolated from floral nectar and animal pollinators.</title>
        <authorList>
            <person name="Hendry T.A."/>
        </authorList>
    </citation>
    <scope>NUCLEOTIDE SEQUENCE [LARGE SCALE GENOMIC DNA]</scope>
    <source>
        <strain evidence="3 4">MD18.27</strain>
    </source>
</reference>
<dbReference type="EMBL" id="VTDN01000005">
    <property type="protein sequence ID" value="MEB5476972.1"/>
    <property type="molecule type" value="Genomic_DNA"/>
</dbReference>
<evidence type="ECO:0000259" key="1">
    <source>
        <dbReference type="Pfam" id="PF06938"/>
    </source>
</evidence>
<evidence type="ECO:0000313" key="4">
    <source>
        <dbReference type="Proteomes" id="UP001339883"/>
    </source>
</evidence>
<evidence type="ECO:0000313" key="3">
    <source>
        <dbReference type="EMBL" id="MEB5476972.1"/>
    </source>
</evidence>
<dbReference type="InterPro" id="IPR010707">
    <property type="entry name" value="DUF1285"/>
</dbReference>